<name>A0A8H7CU69_9AGAR</name>
<evidence type="ECO:0000313" key="2">
    <source>
        <dbReference type="Proteomes" id="UP000620124"/>
    </source>
</evidence>
<reference evidence="1" key="1">
    <citation type="submission" date="2020-05" db="EMBL/GenBank/DDBJ databases">
        <title>Mycena genomes resolve the evolution of fungal bioluminescence.</title>
        <authorList>
            <person name="Tsai I.J."/>
        </authorList>
    </citation>
    <scope>NUCLEOTIDE SEQUENCE</scope>
    <source>
        <strain evidence="1">CCC161011</strain>
    </source>
</reference>
<comment type="caution">
    <text evidence="1">The sequence shown here is derived from an EMBL/GenBank/DDBJ whole genome shotgun (WGS) entry which is preliminary data.</text>
</comment>
<proteinExistence type="predicted"/>
<evidence type="ECO:0000313" key="1">
    <source>
        <dbReference type="EMBL" id="KAF7350425.1"/>
    </source>
</evidence>
<organism evidence="1 2">
    <name type="scientific">Mycena venus</name>
    <dbReference type="NCBI Taxonomy" id="2733690"/>
    <lineage>
        <taxon>Eukaryota</taxon>
        <taxon>Fungi</taxon>
        <taxon>Dikarya</taxon>
        <taxon>Basidiomycota</taxon>
        <taxon>Agaricomycotina</taxon>
        <taxon>Agaricomycetes</taxon>
        <taxon>Agaricomycetidae</taxon>
        <taxon>Agaricales</taxon>
        <taxon>Marasmiineae</taxon>
        <taxon>Mycenaceae</taxon>
        <taxon>Mycena</taxon>
    </lineage>
</organism>
<dbReference type="AlphaFoldDB" id="A0A8H7CU69"/>
<dbReference type="Proteomes" id="UP000620124">
    <property type="component" value="Unassembled WGS sequence"/>
</dbReference>
<protein>
    <submittedName>
        <fullName evidence="1">Uncharacterized protein</fullName>
    </submittedName>
</protein>
<accession>A0A8H7CU69</accession>
<keyword evidence="2" id="KW-1185">Reference proteome</keyword>
<gene>
    <name evidence="1" type="ORF">MVEN_01347500</name>
</gene>
<dbReference type="OrthoDB" id="2942377at2759"/>
<dbReference type="EMBL" id="JACAZI010000010">
    <property type="protein sequence ID" value="KAF7350425.1"/>
    <property type="molecule type" value="Genomic_DNA"/>
</dbReference>
<sequence length="203" mass="22705">MIPLSVLRPTPRLTSLGLAFRPSSFCLQMRHYAHKARPATWGARVWFRSDGTPRSKVRGLVITSIIFGLLYVTQDRARSQAQSLLARVRCVDDEEYAQVDFSSYCAASDYFDKLCASLSLSVEFYSFPEDAKRREEAHTLVREAAEKVHAILAESDDALDPITANRVVPVLLGAFRRLGKLRHEAMGVEKQCIERTSGPQGCA</sequence>